<dbReference type="PROSITE" id="PS51257">
    <property type="entry name" value="PROKAR_LIPOPROTEIN"/>
    <property type="match status" value="1"/>
</dbReference>
<dbReference type="AlphaFoldDB" id="A0A931J0M2"/>
<evidence type="ECO:0008006" key="4">
    <source>
        <dbReference type="Google" id="ProtNLM"/>
    </source>
</evidence>
<feature type="chain" id="PRO_5036700042" description="Lipoprotein" evidence="1">
    <location>
        <begin position="21"/>
        <end position="122"/>
    </location>
</feature>
<comment type="caution">
    <text evidence="2">The sequence shown here is derived from an EMBL/GenBank/DDBJ whole genome shotgun (WGS) entry which is preliminary data.</text>
</comment>
<name>A0A931J0M2_9BURK</name>
<evidence type="ECO:0000313" key="2">
    <source>
        <dbReference type="EMBL" id="MBH9575935.1"/>
    </source>
</evidence>
<keyword evidence="1" id="KW-0732">Signal</keyword>
<protein>
    <recommendedName>
        <fullName evidence="4">Lipoprotein</fullName>
    </recommendedName>
</protein>
<dbReference type="Proteomes" id="UP000613266">
    <property type="component" value="Unassembled WGS sequence"/>
</dbReference>
<dbReference type="RefSeq" id="WP_198109556.1">
    <property type="nucleotide sequence ID" value="NZ_JAEDAK010000002.1"/>
</dbReference>
<organism evidence="2 3">
    <name type="scientific">Inhella proteolytica</name>
    <dbReference type="NCBI Taxonomy" id="2795029"/>
    <lineage>
        <taxon>Bacteria</taxon>
        <taxon>Pseudomonadati</taxon>
        <taxon>Pseudomonadota</taxon>
        <taxon>Betaproteobacteria</taxon>
        <taxon>Burkholderiales</taxon>
        <taxon>Sphaerotilaceae</taxon>
        <taxon>Inhella</taxon>
    </lineage>
</organism>
<gene>
    <name evidence="2" type="ORF">I7X39_03355</name>
</gene>
<evidence type="ECO:0000256" key="1">
    <source>
        <dbReference type="SAM" id="SignalP"/>
    </source>
</evidence>
<dbReference type="EMBL" id="JAEDAK010000002">
    <property type="protein sequence ID" value="MBH9575935.1"/>
    <property type="molecule type" value="Genomic_DNA"/>
</dbReference>
<proteinExistence type="predicted"/>
<evidence type="ECO:0000313" key="3">
    <source>
        <dbReference type="Proteomes" id="UP000613266"/>
    </source>
</evidence>
<feature type="signal peptide" evidence="1">
    <location>
        <begin position="1"/>
        <end position="20"/>
    </location>
</feature>
<keyword evidence="3" id="KW-1185">Reference proteome</keyword>
<reference evidence="2" key="1">
    <citation type="submission" date="2020-12" db="EMBL/GenBank/DDBJ databases">
        <title>The genome sequence of Inhella sp. 1Y17.</title>
        <authorList>
            <person name="Liu Y."/>
        </authorList>
    </citation>
    <scope>NUCLEOTIDE SEQUENCE</scope>
    <source>
        <strain evidence="2">1Y17</strain>
    </source>
</reference>
<sequence length="122" mass="12927">MRLTPLRLPILATLLPLLLAACGGGDTRLVVCTAVYIPAVSVQPVDEAGRALEGVQVSWRLNGGSAQTQTCLLLPCAVDSRGGQYELVASKAGYLSVSVSLQIASDECHAQTQQWKPVLPRK</sequence>
<accession>A0A931J0M2</accession>